<feature type="transmembrane region" description="Helical" evidence="1">
    <location>
        <begin position="173"/>
        <end position="194"/>
    </location>
</feature>
<accession>A0A916SCB6</accession>
<evidence type="ECO:0000313" key="3">
    <source>
        <dbReference type="Proteomes" id="UP000606922"/>
    </source>
</evidence>
<dbReference type="RefSeq" id="WP_188508850.1">
    <property type="nucleotide sequence ID" value="NZ_BMGB01000001.1"/>
</dbReference>
<proteinExistence type="predicted"/>
<dbReference type="AlphaFoldDB" id="A0A916SCB6"/>
<reference evidence="2" key="2">
    <citation type="submission" date="2020-09" db="EMBL/GenBank/DDBJ databases">
        <authorList>
            <person name="Sun Q."/>
            <person name="Zhou Y."/>
        </authorList>
    </citation>
    <scope>NUCLEOTIDE SEQUENCE</scope>
    <source>
        <strain evidence="2">CGMCC 1.12813</strain>
    </source>
</reference>
<feature type="transmembrane region" description="Helical" evidence="1">
    <location>
        <begin position="141"/>
        <end position="167"/>
    </location>
</feature>
<gene>
    <name evidence="2" type="ORF">GCM10010979_01990</name>
</gene>
<keyword evidence="1" id="KW-0812">Transmembrane</keyword>
<sequence>MTDEQPTPAAAEDRAALLSALVTEHFVLQSAASSTIGESGSRASIYLATLSSGLVAIGFSSSNPDILAGLAFTIFPTVFILGCFTVVRLIDTSIANVVALNRIELIRRYYSHLHPLAKQYFAPDDSTEAGTLGVRYRARSVLFTAASMVAVVNAVVGGAGLTVILSIGTTFPAGVGVALGVVAGVVVLGLGLAYQVRRFAPLLSASRSTPADG</sequence>
<feature type="transmembrane region" description="Helical" evidence="1">
    <location>
        <begin position="66"/>
        <end position="87"/>
    </location>
</feature>
<keyword evidence="3" id="KW-1185">Reference proteome</keyword>
<keyword evidence="1" id="KW-0472">Membrane</keyword>
<protein>
    <submittedName>
        <fullName evidence="2">Uncharacterized protein</fullName>
    </submittedName>
</protein>
<reference evidence="2" key="1">
    <citation type="journal article" date="2014" name="Int. J. Syst. Evol. Microbiol.">
        <title>Complete genome sequence of Corynebacterium casei LMG S-19264T (=DSM 44701T), isolated from a smear-ripened cheese.</title>
        <authorList>
            <consortium name="US DOE Joint Genome Institute (JGI-PGF)"/>
            <person name="Walter F."/>
            <person name="Albersmeier A."/>
            <person name="Kalinowski J."/>
            <person name="Ruckert C."/>
        </authorList>
    </citation>
    <scope>NUCLEOTIDE SEQUENCE</scope>
    <source>
        <strain evidence="2">CGMCC 1.12813</strain>
    </source>
</reference>
<keyword evidence="1" id="KW-1133">Transmembrane helix</keyword>
<name>A0A916SCB6_9MICO</name>
<comment type="caution">
    <text evidence="2">The sequence shown here is derived from an EMBL/GenBank/DDBJ whole genome shotgun (WGS) entry which is preliminary data.</text>
</comment>
<dbReference type="EMBL" id="BMGB01000001">
    <property type="protein sequence ID" value="GGA90930.1"/>
    <property type="molecule type" value="Genomic_DNA"/>
</dbReference>
<evidence type="ECO:0000313" key="2">
    <source>
        <dbReference type="EMBL" id="GGA90930.1"/>
    </source>
</evidence>
<evidence type="ECO:0000256" key="1">
    <source>
        <dbReference type="SAM" id="Phobius"/>
    </source>
</evidence>
<organism evidence="2 3">
    <name type="scientific">Conyzicola nivalis</name>
    <dbReference type="NCBI Taxonomy" id="1477021"/>
    <lineage>
        <taxon>Bacteria</taxon>
        <taxon>Bacillati</taxon>
        <taxon>Actinomycetota</taxon>
        <taxon>Actinomycetes</taxon>
        <taxon>Micrococcales</taxon>
        <taxon>Microbacteriaceae</taxon>
        <taxon>Conyzicola</taxon>
    </lineage>
</organism>
<dbReference type="Proteomes" id="UP000606922">
    <property type="component" value="Unassembled WGS sequence"/>
</dbReference>